<name>A0A516GXA1_9PROT</name>
<dbReference type="EMBL" id="CP041636">
    <property type="protein sequence ID" value="QDO96169.1"/>
    <property type="molecule type" value="Genomic_DNA"/>
</dbReference>
<accession>A0A516GXA1</accession>
<evidence type="ECO:0000313" key="4">
    <source>
        <dbReference type="EMBL" id="QDO96169.1"/>
    </source>
</evidence>
<evidence type="ECO:0000259" key="3">
    <source>
        <dbReference type="Pfam" id="PF07687"/>
    </source>
</evidence>
<dbReference type="PIRSF" id="PIRSF005962">
    <property type="entry name" value="Pept_M20D_amidohydro"/>
    <property type="match status" value="1"/>
</dbReference>
<dbReference type="InterPro" id="IPR017439">
    <property type="entry name" value="Amidohydrolase"/>
</dbReference>
<dbReference type="Pfam" id="PF01546">
    <property type="entry name" value="Peptidase_M20"/>
    <property type="match status" value="1"/>
</dbReference>
<dbReference type="SUPFAM" id="SSF53187">
    <property type="entry name" value="Zn-dependent exopeptidases"/>
    <property type="match status" value="1"/>
</dbReference>
<comment type="cofactor">
    <cofactor evidence="2">
        <name>Mn(2+)</name>
        <dbReference type="ChEBI" id="CHEBI:29035"/>
    </cofactor>
    <text evidence="2">The Mn(2+) ion enhances activity.</text>
</comment>
<dbReference type="NCBIfam" id="TIGR01891">
    <property type="entry name" value="amidohydrolases"/>
    <property type="match status" value="1"/>
</dbReference>
<evidence type="ECO:0000313" key="5">
    <source>
        <dbReference type="Proteomes" id="UP000317496"/>
    </source>
</evidence>
<dbReference type="RefSeq" id="WP_144067150.1">
    <property type="nucleotide sequence ID" value="NZ_CP041636.1"/>
</dbReference>
<protein>
    <submittedName>
        <fullName evidence="4">Amidohydrolase</fullName>
    </submittedName>
</protein>
<feature type="binding site" evidence="2">
    <location>
        <position position="185"/>
    </location>
    <ligand>
        <name>Mn(2+)</name>
        <dbReference type="ChEBI" id="CHEBI:29035"/>
        <label>2</label>
    </ligand>
</feature>
<feature type="binding site" evidence="2">
    <location>
        <position position="124"/>
    </location>
    <ligand>
        <name>Mn(2+)</name>
        <dbReference type="ChEBI" id="CHEBI:29035"/>
        <label>2</label>
    </ligand>
</feature>
<keyword evidence="2" id="KW-0464">Manganese</keyword>
<gene>
    <name evidence="4" type="ORF">FNB15_02225</name>
</gene>
<dbReference type="AlphaFoldDB" id="A0A516GXA1"/>
<keyword evidence="5" id="KW-1185">Reference proteome</keyword>
<organism evidence="4 5">
    <name type="scientific">Ferrovibrio terrae</name>
    <dbReference type="NCBI Taxonomy" id="2594003"/>
    <lineage>
        <taxon>Bacteria</taxon>
        <taxon>Pseudomonadati</taxon>
        <taxon>Pseudomonadota</taxon>
        <taxon>Alphaproteobacteria</taxon>
        <taxon>Rhodospirillales</taxon>
        <taxon>Rhodospirillaceae</taxon>
        <taxon>Ferrovibrio</taxon>
    </lineage>
</organism>
<dbReference type="KEGG" id="fer:FNB15_02225"/>
<feature type="binding site" evidence="2">
    <location>
        <position position="158"/>
    </location>
    <ligand>
        <name>Mn(2+)</name>
        <dbReference type="ChEBI" id="CHEBI:29035"/>
        <label>2</label>
    </ligand>
</feature>
<evidence type="ECO:0000256" key="2">
    <source>
        <dbReference type="PIRSR" id="PIRSR005962-1"/>
    </source>
</evidence>
<dbReference type="FunFam" id="3.30.70.360:FF:000001">
    <property type="entry name" value="N-acetyldiaminopimelate deacetylase"/>
    <property type="match status" value="1"/>
</dbReference>
<dbReference type="OrthoDB" id="9777385at2"/>
<feature type="binding site" evidence="2">
    <location>
        <position position="122"/>
    </location>
    <ligand>
        <name>Mn(2+)</name>
        <dbReference type="ChEBI" id="CHEBI:29035"/>
        <label>2</label>
    </ligand>
</feature>
<dbReference type="PANTHER" id="PTHR11014">
    <property type="entry name" value="PEPTIDASE M20 FAMILY MEMBER"/>
    <property type="match status" value="1"/>
</dbReference>
<keyword evidence="1 4" id="KW-0378">Hydrolase</keyword>
<proteinExistence type="predicted"/>
<feature type="domain" description="Peptidase M20 dimerisation" evidence="3">
    <location>
        <begin position="206"/>
        <end position="302"/>
    </location>
</feature>
<dbReference type="Pfam" id="PF07687">
    <property type="entry name" value="M20_dimer"/>
    <property type="match status" value="1"/>
</dbReference>
<dbReference type="Proteomes" id="UP000317496">
    <property type="component" value="Chromosome"/>
</dbReference>
<dbReference type="Gene3D" id="3.40.630.10">
    <property type="entry name" value="Zn peptidases"/>
    <property type="match status" value="1"/>
</dbReference>
<dbReference type="InterPro" id="IPR011650">
    <property type="entry name" value="Peptidase_M20_dimer"/>
</dbReference>
<reference evidence="4 5" key="1">
    <citation type="submission" date="2019-07" db="EMBL/GenBank/DDBJ databases">
        <title>Genome sequencing for Ferrovibrio sp. K5.</title>
        <authorList>
            <person name="Park S.-J."/>
        </authorList>
    </citation>
    <scope>NUCLEOTIDE SEQUENCE [LARGE SCALE GENOMIC DNA]</scope>
    <source>
        <strain evidence="4 5">K5</strain>
    </source>
</reference>
<evidence type="ECO:0000256" key="1">
    <source>
        <dbReference type="ARBA" id="ARBA00022801"/>
    </source>
</evidence>
<dbReference type="GO" id="GO:0019877">
    <property type="term" value="P:diaminopimelate biosynthetic process"/>
    <property type="evidence" value="ECO:0007669"/>
    <property type="project" value="UniProtKB-ARBA"/>
</dbReference>
<dbReference type="SUPFAM" id="SSF55031">
    <property type="entry name" value="Bacterial exopeptidase dimerisation domain"/>
    <property type="match status" value="1"/>
</dbReference>
<sequence length="425" mass="46089">MHAPRHRTLSPDKAAIFKKIDALMPELETIYIDLHQNPELSMQEVRTAGIAAAWMKKHGFEVHEKIGKTGVVALLKNGDGPVILLRADMDGLPVKEKTDLDYASAQTGVDRFGQSVSIMHACGHDFHVTWLMAVGRLLSENRDTWKGTVMAVFQPAEEIGAGARAMLEDGMVKRFPKPTVSLGQHVIPMPAGTIGYKSGVAMSAADSWEVKLFGRGAHGSKPQNSIDPVVMAASTVMRLQTVVSREVAMADSAVVTVGTLQSGFNENVIPDEALLRLNIRTFKENVRQRVLASVKRIIDSEAQASGAPKPPEYSVISQFPLTVNDEAATQRTMEGIGAFFGAERVVTVEPASGSEDFGLFGTAWNVPSVFWVIGGTDPELFARVQNGEDPSVMPVNHSPFYAPMLHPTLRTGVEAMLAASYAWLD</sequence>
<dbReference type="InterPro" id="IPR036264">
    <property type="entry name" value="Bact_exopeptidase_dim_dom"/>
</dbReference>
<dbReference type="PANTHER" id="PTHR11014:SF63">
    <property type="entry name" value="METALLOPEPTIDASE, PUTATIVE (AFU_ORTHOLOGUE AFUA_6G09600)-RELATED"/>
    <property type="match status" value="1"/>
</dbReference>
<dbReference type="InterPro" id="IPR002933">
    <property type="entry name" value="Peptidase_M20"/>
</dbReference>
<keyword evidence="2" id="KW-0479">Metal-binding</keyword>
<dbReference type="GO" id="GO:0050118">
    <property type="term" value="F:N-acetyldiaminopimelate deacetylase activity"/>
    <property type="evidence" value="ECO:0007669"/>
    <property type="project" value="UniProtKB-ARBA"/>
</dbReference>
<dbReference type="Gene3D" id="3.30.70.360">
    <property type="match status" value="1"/>
</dbReference>
<dbReference type="GO" id="GO:0046872">
    <property type="term" value="F:metal ion binding"/>
    <property type="evidence" value="ECO:0007669"/>
    <property type="project" value="UniProtKB-KW"/>
</dbReference>